<dbReference type="Proteomes" id="UP001077662">
    <property type="component" value="Unassembled WGS sequence"/>
</dbReference>
<protein>
    <submittedName>
        <fullName evidence="1">DUF4054 domain-containing protein</fullName>
    </submittedName>
</protein>
<dbReference type="InterPro" id="IPR025127">
    <property type="entry name" value="DUF4054"/>
</dbReference>
<gene>
    <name evidence="1" type="ORF">O0554_18065</name>
</gene>
<accession>A0AAP3DJ38</accession>
<dbReference type="Pfam" id="PF13262">
    <property type="entry name" value="DUF4054"/>
    <property type="match status" value="1"/>
</dbReference>
<sequence>MSMSGGRMSAPGIIGVASNIRTGSNPLFTFEDFIAVYPQFGANADGNYVIPQMIIQMFIDLANECINQARWHSYWTVAMGWFVAHFCTLYMQGTADPNSGAAGVLKAGQTRGLATSKSAGDVSVSTDYSVIAQDLDGWAAWKLTIYGQQLATIGRLVGKGGMYIY</sequence>
<dbReference type="EMBL" id="JAPTNE010000024">
    <property type="protein sequence ID" value="MCZ0808796.1"/>
    <property type="molecule type" value="Genomic_DNA"/>
</dbReference>
<proteinExistence type="predicted"/>
<organism evidence="1 2">
    <name type="scientific">Brevibacillus laterosporus</name>
    <name type="common">Bacillus laterosporus</name>
    <dbReference type="NCBI Taxonomy" id="1465"/>
    <lineage>
        <taxon>Bacteria</taxon>
        <taxon>Bacillati</taxon>
        <taxon>Bacillota</taxon>
        <taxon>Bacilli</taxon>
        <taxon>Bacillales</taxon>
        <taxon>Paenibacillaceae</taxon>
        <taxon>Brevibacillus</taxon>
    </lineage>
</organism>
<dbReference type="RefSeq" id="WP_258434241.1">
    <property type="nucleotide sequence ID" value="NZ_JANSGW010000024.1"/>
</dbReference>
<dbReference type="AlphaFoldDB" id="A0AAP3DJ38"/>
<comment type="caution">
    <text evidence="1">The sequence shown here is derived from an EMBL/GenBank/DDBJ whole genome shotgun (WGS) entry which is preliminary data.</text>
</comment>
<name>A0AAP3DJ38_BRELA</name>
<reference evidence="1" key="1">
    <citation type="submission" date="2022-09" db="EMBL/GenBank/DDBJ databases">
        <title>Genome analysis and characterization of larvicidal activity of Brevibacillus strains.</title>
        <authorList>
            <person name="Patrusheva E.V."/>
            <person name="Izotova A.O."/>
            <person name="Toshchakov S.V."/>
            <person name="Sineoky S.P."/>
        </authorList>
    </citation>
    <scope>NUCLEOTIDE SEQUENCE</scope>
    <source>
        <strain evidence="1">VKPM_B-13247</strain>
    </source>
</reference>
<evidence type="ECO:0000313" key="2">
    <source>
        <dbReference type="Proteomes" id="UP001077662"/>
    </source>
</evidence>
<evidence type="ECO:0000313" key="1">
    <source>
        <dbReference type="EMBL" id="MCZ0808796.1"/>
    </source>
</evidence>